<keyword evidence="6 10" id="KW-0255">Endonuclease</keyword>
<organism evidence="13 14">
    <name type="scientific">Synechococcus sp. (strain ATCC 27144 / PCC 6301 / SAUG 1402/1)</name>
    <name type="common">Anacystis nidulans</name>
    <dbReference type="NCBI Taxonomy" id="269084"/>
    <lineage>
        <taxon>Bacteria</taxon>
        <taxon>Bacillati</taxon>
        <taxon>Cyanobacteriota</taxon>
        <taxon>Cyanophyceae</taxon>
        <taxon>Synechococcales</taxon>
        <taxon>Synechococcaceae</taxon>
        <taxon>Synechococcus</taxon>
    </lineage>
</organism>
<evidence type="ECO:0000256" key="10">
    <source>
        <dbReference type="HAMAP-Rule" id="MF_01818"/>
    </source>
</evidence>
<evidence type="ECO:0000256" key="9">
    <source>
        <dbReference type="ARBA" id="ARBA00057812"/>
    </source>
</evidence>
<keyword evidence="5 10" id="KW-0479">Metal-binding</keyword>
<sequence>MQVTFLGTSSGVPTRSRNVSAVALRLPQRAEVWLFDCGEGTQHQFLRSELRISQLRRIFVTHMHGDHVFGLMGLLASVGLAGNPERIDLYGPKPLRDYLQACAQHSRTHINYPLQIATVQPGVIYEDAEIVVSCAPLHHRVPAFGYRIQERDRPGRFDVEKARSLGIPPGPIYKQLKDGETVTLEDGRQIDGRQLCGPTERGRSMVYCTDTIFCESAIALAQDADVLIHESTFSDRDREMAEQRLHATATMAAEVAKQAGVRQLILTHFSPRYAPGNEQTLDDLLAEAQAIFPQTMLAKDFLSYDVPRRLAADADEPTEVPAVAKSPSQPEPSAIVPDSRRKPQITKEVLVARFSGEGEPAHRAAYRYLRETCGVTPKGRSWEAVLAAFNSLD</sequence>
<feature type="region of interest" description="Disordered" evidence="11">
    <location>
        <begin position="314"/>
        <end position="341"/>
    </location>
</feature>
<name>A0A0H3K4T0_SYNP6</name>
<dbReference type="InterPro" id="IPR013471">
    <property type="entry name" value="RNase_Z/BN"/>
</dbReference>
<evidence type="ECO:0000256" key="2">
    <source>
        <dbReference type="ARBA" id="ARBA00012477"/>
    </source>
</evidence>
<comment type="similarity">
    <text evidence="10">Belongs to the RNase Z family.</text>
</comment>
<feature type="binding site" evidence="10">
    <location>
        <position position="210"/>
    </location>
    <ligand>
        <name>Zn(2+)</name>
        <dbReference type="ChEBI" id="CHEBI:29105"/>
        <label>2</label>
        <note>catalytic</note>
    </ligand>
</feature>
<dbReference type="CDD" id="cd07717">
    <property type="entry name" value="RNaseZ_ZiPD-like_MBL-fold"/>
    <property type="match status" value="1"/>
</dbReference>
<evidence type="ECO:0000256" key="3">
    <source>
        <dbReference type="ARBA" id="ARBA00022694"/>
    </source>
</evidence>
<evidence type="ECO:0000256" key="1">
    <source>
        <dbReference type="ARBA" id="ARBA00011738"/>
    </source>
</evidence>
<gene>
    <name evidence="13" type="primary">ycf56</name>
    <name evidence="10" type="synonym">rnz</name>
    <name evidence="13" type="ordered locus">syc2084_d</name>
</gene>
<feature type="binding site" evidence="10">
    <location>
        <position position="62"/>
    </location>
    <ligand>
        <name>Zn(2+)</name>
        <dbReference type="ChEBI" id="CHEBI:29105"/>
        <label>1</label>
        <note>catalytic</note>
    </ligand>
</feature>
<dbReference type="InterPro" id="IPR036866">
    <property type="entry name" value="RibonucZ/Hydroxyglut_hydro"/>
</dbReference>
<evidence type="ECO:0000256" key="11">
    <source>
        <dbReference type="SAM" id="MobiDB-lite"/>
    </source>
</evidence>
<dbReference type="Pfam" id="PF12706">
    <property type="entry name" value="Lactamase_B_2"/>
    <property type="match status" value="1"/>
</dbReference>
<comment type="subunit">
    <text evidence="1 10">Homodimer.</text>
</comment>
<dbReference type="NCBIfam" id="TIGR02651">
    <property type="entry name" value="RNase_Z"/>
    <property type="match status" value="1"/>
</dbReference>
<dbReference type="EC" id="3.1.26.11" evidence="2 10"/>
<dbReference type="Gene3D" id="3.60.15.10">
    <property type="entry name" value="Ribonuclease Z/Hydroxyacylglutathione hydrolase-like"/>
    <property type="match status" value="1"/>
</dbReference>
<dbReference type="GeneID" id="72430885"/>
<feature type="binding site" evidence="10">
    <location>
        <position position="64"/>
    </location>
    <ligand>
        <name>Zn(2+)</name>
        <dbReference type="ChEBI" id="CHEBI:29105"/>
        <label>1</label>
        <note>catalytic</note>
    </ligand>
</feature>
<protein>
    <recommendedName>
        <fullName evidence="2 10">Ribonuclease Z</fullName>
        <shortName evidence="10">RNase Z</shortName>
        <ecNumber evidence="2 10">3.1.26.11</ecNumber>
    </recommendedName>
    <alternativeName>
        <fullName evidence="10">tRNA 3 endonuclease</fullName>
    </alternativeName>
    <alternativeName>
        <fullName evidence="10">tRNase Z</fullName>
    </alternativeName>
</protein>
<dbReference type="Proteomes" id="UP000001175">
    <property type="component" value="Chromosome"/>
</dbReference>
<evidence type="ECO:0000313" key="14">
    <source>
        <dbReference type="Proteomes" id="UP000001175"/>
    </source>
</evidence>
<comment type="function">
    <text evidence="9 10">Zinc phosphodiesterase, which displays some tRNA 3'-processing endonuclease activity. Probably involved in tRNA maturation, by removing a 3'-trailer from precursor tRNA.</text>
</comment>
<keyword evidence="3 10" id="KW-0819">tRNA processing</keyword>
<dbReference type="GO" id="GO:0008270">
    <property type="term" value="F:zinc ion binding"/>
    <property type="evidence" value="ECO:0007669"/>
    <property type="project" value="UniProtKB-UniRule"/>
</dbReference>
<evidence type="ECO:0000259" key="12">
    <source>
        <dbReference type="SMART" id="SM00849"/>
    </source>
</evidence>
<keyword evidence="7 10" id="KW-0378">Hydrolase</keyword>
<dbReference type="FunFam" id="3.60.15.10:FF:000002">
    <property type="entry name" value="Ribonuclease Z"/>
    <property type="match status" value="1"/>
</dbReference>
<dbReference type="SUPFAM" id="SSF56281">
    <property type="entry name" value="Metallo-hydrolase/oxidoreductase"/>
    <property type="match status" value="1"/>
</dbReference>
<dbReference type="PANTHER" id="PTHR46018">
    <property type="entry name" value="ZINC PHOSPHODIESTERASE ELAC PROTEIN 1"/>
    <property type="match status" value="1"/>
</dbReference>
<dbReference type="SMART" id="SM00849">
    <property type="entry name" value="Lactamase_B"/>
    <property type="match status" value="1"/>
</dbReference>
<evidence type="ECO:0000313" key="13">
    <source>
        <dbReference type="EMBL" id="BAD80274.1"/>
    </source>
</evidence>
<evidence type="ECO:0000256" key="5">
    <source>
        <dbReference type="ARBA" id="ARBA00022723"/>
    </source>
</evidence>
<dbReference type="NCBIfam" id="NF000801">
    <property type="entry name" value="PRK00055.1-3"/>
    <property type="match status" value="1"/>
</dbReference>
<evidence type="ECO:0000256" key="8">
    <source>
        <dbReference type="ARBA" id="ARBA00022833"/>
    </source>
</evidence>
<accession>A0A0H3K4T0</accession>
<dbReference type="PANTHER" id="PTHR46018:SF2">
    <property type="entry name" value="ZINC PHOSPHODIESTERASE ELAC PROTEIN 1"/>
    <property type="match status" value="1"/>
</dbReference>
<dbReference type="HAMAP" id="MF_01818">
    <property type="entry name" value="RNase_Z_BN"/>
    <property type="match status" value="1"/>
</dbReference>
<feature type="binding site" evidence="10">
    <location>
        <position position="66"/>
    </location>
    <ligand>
        <name>Zn(2+)</name>
        <dbReference type="ChEBI" id="CHEBI:29105"/>
        <label>2</label>
        <note>catalytic</note>
    </ligand>
</feature>
<dbReference type="GO" id="GO:0042802">
    <property type="term" value="F:identical protein binding"/>
    <property type="evidence" value="ECO:0007669"/>
    <property type="project" value="UniProtKB-ARBA"/>
</dbReference>
<keyword evidence="4 10" id="KW-0540">Nuclease</keyword>
<feature type="binding site" evidence="10">
    <location>
        <position position="67"/>
    </location>
    <ligand>
        <name>Zn(2+)</name>
        <dbReference type="ChEBI" id="CHEBI:29105"/>
        <label>2</label>
        <note>catalytic</note>
    </ligand>
</feature>
<dbReference type="GO" id="GO:0042781">
    <property type="term" value="F:3'-tRNA processing endoribonuclease activity"/>
    <property type="evidence" value="ECO:0007669"/>
    <property type="project" value="UniProtKB-UniRule"/>
</dbReference>
<dbReference type="KEGG" id="syc:syc2084_d"/>
<feature type="active site" description="Proton acceptor" evidence="10">
    <location>
        <position position="66"/>
    </location>
</feature>
<dbReference type="EMBL" id="AP008231">
    <property type="protein sequence ID" value="BAD80274.1"/>
    <property type="molecule type" value="Genomic_DNA"/>
</dbReference>
<feature type="binding site" evidence="10">
    <location>
        <position position="268"/>
    </location>
    <ligand>
        <name>Zn(2+)</name>
        <dbReference type="ChEBI" id="CHEBI:29105"/>
        <label>2</label>
        <note>catalytic</note>
    </ligand>
</feature>
<evidence type="ECO:0000256" key="7">
    <source>
        <dbReference type="ARBA" id="ARBA00022801"/>
    </source>
</evidence>
<evidence type="ECO:0000256" key="4">
    <source>
        <dbReference type="ARBA" id="ARBA00022722"/>
    </source>
</evidence>
<dbReference type="eggNOG" id="COG1234">
    <property type="taxonomic scope" value="Bacteria"/>
</dbReference>
<dbReference type="RefSeq" id="WP_011244394.1">
    <property type="nucleotide sequence ID" value="NC_006576.1"/>
</dbReference>
<feature type="binding site" evidence="10">
    <location>
        <position position="139"/>
    </location>
    <ligand>
        <name>Zn(2+)</name>
        <dbReference type="ChEBI" id="CHEBI:29105"/>
        <label>1</label>
        <note>catalytic</note>
    </ligand>
</feature>
<dbReference type="InterPro" id="IPR001279">
    <property type="entry name" value="Metallo-B-lactamas"/>
</dbReference>
<keyword evidence="8 10" id="KW-0862">Zinc</keyword>
<evidence type="ECO:0000256" key="6">
    <source>
        <dbReference type="ARBA" id="ARBA00022759"/>
    </source>
</evidence>
<feature type="binding site" evidence="10">
    <location>
        <position position="210"/>
    </location>
    <ligand>
        <name>Zn(2+)</name>
        <dbReference type="ChEBI" id="CHEBI:29105"/>
        <label>1</label>
        <note>catalytic</note>
    </ligand>
</feature>
<proteinExistence type="inferred from homology"/>
<comment type="cofactor">
    <cofactor evidence="10">
        <name>Zn(2+)</name>
        <dbReference type="ChEBI" id="CHEBI:29105"/>
    </cofactor>
    <text evidence="10">Binds 2 Zn(2+) ions.</text>
</comment>
<feature type="domain" description="Metallo-beta-lactamase" evidence="12">
    <location>
        <begin position="18"/>
        <end position="268"/>
    </location>
</feature>
<dbReference type="AlphaFoldDB" id="A0A0H3K4T0"/>
<comment type="catalytic activity">
    <reaction evidence="10">
        <text>Endonucleolytic cleavage of RNA, removing extra 3' nucleotides from tRNA precursor, generating 3' termini of tRNAs. A 3'-hydroxy group is left at the tRNA terminus and a 5'-phosphoryl group is left at the trailer molecule.</text>
        <dbReference type="EC" id="3.1.26.11"/>
    </reaction>
</comment>
<dbReference type="Pfam" id="PF23023">
    <property type="entry name" value="Anti-Pycsar_Apyc1"/>
    <property type="match status" value="1"/>
</dbReference>
<reference evidence="13 14" key="1">
    <citation type="journal article" date="2007" name="Photosyn. Res.">
        <title>Complete nucleotide sequence of the freshwater unicellular cyanobacterium Synechococcus elongatus PCC 6301 chromosome: gene content and organization.</title>
        <authorList>
            <person name="Sugita C."/>
            <person name="Ogata K."/>
            <person name="Shikata M."/>
            <person name="Jikuya H."/>
            <person name="Takano J."/>
            <person name="Furumichi M."/>
            <person name="Kanehisa M."/>
            <person name="Omata T."/>
            <person name="Sugiura M."/>
            <person name="Sugita M."/>
        </authorList>
    </citation>
    <scope>NUCLEOTIDE SEQUENCE [LARGE SCALE GENOMIC DNA]</scope>
    <source>
        <strain evidence="14">ATCC 27144 / PCC 6301 / SAUG 1402/1</strain>
    </source>
</reference>